<evidence type="ECO:0000313" key="5">
    <source>
        <dbReference type="Proteomes" id="UP000824037"/>
    </source>
</evidence>
<comment type="caution">
    <text evidence="4">The sequence shown here is derived from an EMBL/GenBank/DDBJ whole genome shotgun (WGS) entry which is preliminary data.</text>
</comment>
<name>A0A9D2EBK5_9MICO</name>
<evidence type="ECO:0000313" key="4">
    <source>
        <dbReference type="EMBL" id="HIZ34262.1"/>
    </source>
</evidence>
<organism evidence="4 5">
    <name type="scientific">Candidatus Ruania gallistercoris</name>
    <dbReference type="NCBI Taxonomy" id="2838746"/>
    <lineage>
        <taxon>Bacteria</taxon>
        <taxon>Bacillati</taxon>
        <taxon>Actinomycetota</taxon>
        <taxon>Actinomycetes</taxon>
        <taxon>Micrococcales</taxon>
        <taxon>Ruaniaceae</taxon>
        <taxon>Ruania</taxon>
    </lineage>
</organism>
<feature type="signal peptide" evidence="2">
    <location>
        <begin position="1"/>
        <end position="23"/>
    </location>
</feature>
<feature type="compositionally biased region" description="Acidic residues" evidence="1">
    <location>
        <begin position="48"/>
        <end position="69"/>
    </location>
</feature>
<proteinExistence type="predicted"/>
<dbReference type="PROSITE" id="PS51257">
    <property type="entry name" value="PROKAR_LIPOPROTEIN"/>
    <property type="match status" value="1"/>
</dbReference>
<accession>A0A9D2EBK5</accession>
<feature type="region of interest" description="Disordered" evidence="1">
    <location>
        <begin position="26"/>
        <end position="73"/>
    </location>
</feature>
<dbReference type="InterPro" id="IPR058330">
    <property type="entry name" value="DUF8017"/>
</dbReference>
<dbReference type="Proteomes" id="UP000824037">
    <property type="component" value="Unassembled WGS sequence"/>
</dbReference>
<gene>
    <name evidence="4" type="ORF">H9815_00670</name>
</gene>
<evidence type="ECO:0000256" key="2">
    <source>
        <dbReference type="SAM" id="SignalP"/>
    </source>
</evidence>
<evidence type="ECO:0000256" key="1">
    <source>
        <dbReference type="SAM" id="MobiDB-lite"/>
    </source>
</evidence>
<reference evidence="4" key="1">
    <citation type="journal article" date="2021" name="PeerJ">
        <title>Extensive microbial diversity within the chicken gut microbiome revealed by metagenomics and culture.</title>
        <authorList>
            <person name="Gilroy R."/>
            <person name="Ravi A."/>
            <person name="Getino M."/>
            <person name="Pursley I."/>
            <person name="Horton D.L."/>
            <person name="Alikhan N.F."/>
            <person name="Baker D."/>
            <person name="Gharbi K."/>
            <person name="Hall N."/>
            <person name="Watson M."/>
            <person name="Adriaenssens E.M."/>
            <person name="Foster-Nyarko E."/>
            <person name="Jarju S."/>
            <person name="Secka A."/>
            <person name="Antonio M."/>
            <person name="Oren A."/>
            <person name="Chaudhuri R.R."/>
            <person name="La Ragione R."/>
            <person name="Hildebrand F."/>
            <person name="Pallen M.J."/>
        </authorList>
    </citation>
    <scope>NUCLEOTIDE SEQUENCE</scope>
    <source>
        <strain evidence="4">ChiGjej4B4-7305</strain>
    </source>
</reference>
<dbReference type="AlphaFoldDB" id="A0A9D2EBK5"/>
<reference evidence="4" key="2">
    <citation type="submission" date="2021-04" db="EMBL/GenBank/DDBJ databases">
        <authorList>
            <person name="Gilroy R."/>
        </authorList>
    </citation>
    <scope>NUCLEOTIDE SEQUENCE</scope>
    <source>
        <strain evidence="4">ChiGjej4B4-7305</strain>
    </source>
</reference>
<feature type="chain" id="PRO_5038536759" description="DUF8017 domain-containing protein" evidence="2">
    <location>
        <begin position="24"/>
        <end position="236"/>
    </location>
</feature>
<dbReference type="EMBL" id="DXBY01000015">
    <property type="protein sequence ID" value="HIZ34262.1"/>
    <property type="molecule type" value="Genomic_DNA"/>
</dbReference>
<protein>
    <recommendedName>
        <fullName evidence="3">DUF8017 domain-containing protein</fullName>
    </recommendedName>
</protein>
<sequence length="236" mass="24458">MGLRTRRGGALAAVAMTMALVGACTGEAVDEPSPDSTAEPTAAPGDGGAEEGASEVPADDEQAPDEEPSLADGDWQTIEYGESSFAVPQTWDVDREEVDGEEVPRASYGRGFCPDAPDEVLAFVINTWAEGNSDAGDAVATEAERLAETAFGDRIAELQLGDVQESGSWASVPATLQLTASDDPCDGSEALVVVKGAAYEDGSGTRLFMVVGEFGLPDSPTPEDLVEIANSFGRSH</sequence>
<evidence type="ECO:0000259" key="3">
    <source>
        <dbReference type="Pfam" id="PF26056"/>
    </source>
</evidence>
<feature type="domain" description="DUF8017" evidence="3">
    <location>
        <begin position="72"/>
        <end position="232"/>
    </location>
</feature>
<dbReference type="Pfam" id="PF26056">
    <property type="entry name" value="DUF8017"/>
    <property type="match status" value="1"/>
</dbReference>
<keyword evidence="2" id="KW-0732">Signal</keyword>